<keyword evidence="8" id="KW-1185">Reference proteome</keyword>
<sequence length="231" mass="25301">MGGKNDKILVWDVPVRLFHWLLVILMATSYFSGRAKGDWMQLHFWSGYAILTLLLFRIVWGFVGSSTARFSSFLKGPGAALAHVSHLFRKEGPRDVGHNPMGGAMVVVLIFAVLAQVVAGLFTADTDTGMVNGPLALKVADKWVDRATAFHAWWINVLLILVAIHVAAVALYLVWKRHNLIGPMITGRKRLDQAVEPGEPAPRLRFGSGRLAMSVLLACAALVYFIVRAGG</sequence>
<evidence type="ECO:0000313" key="8">
    <source>
        <dbReference type="Proteomes" id="UP000727907"/>
    </source>
</evidence>
<gene>
    <name evidence="7" type="ORF">KQ910_08810</name>
</gene>
<accession>A0ABS6IGZ7</accession>
<evidence type="ECO:0000256" key="5">
    <source>
        <dbReference type="SAM" id="Phobius"/>
    </source>
</evidence>
<feature type="transmembrane region" description="Helical" evidence="5">
    <location>
        <begin position="17"/>
        <end position="33"/>
    </location>
</feature>
<evidence type="ECO:0000256" key="4">
    <source>
        <dbReference type="ARBA" id="ARBA00023136"/>
    </source>
</evidence>
<feature type="transmembrane region" description="Helical" evidence="5">
    <location>
        <begin position="211"/>
        <end position="227"/>
    </location>
</feature>
<feature type="domain" description="Cytochrome b561 bacterial/Ni-hydrogenase" evidence="6">
    <location>
        <begin position="10"/>
        <end position="187"/>
    </location>
</feature>
<keyword evidence="4 5" id="KW-0472">Membrane</keyword>
<feature type="transmembrane region" description="Helical" evidence="5">
    <location>
        <begin position="100"/>
        <end position="122"/>
    </location>
</feature>
<evidence type="ECO:0000259" key="6">
    <source>
        <dbReference type="Pfam" id="PF01292"/>
    </source>
</evidence>
<evidence type="ECO:0000256" key="3">
    <source>
        <dbReference type="ARBA" id="ARBA00022989"/>
    </source>
</evidence>
<evidence type="ECO:0000313" key="7">
    <source>
        <dbReference type="EMBL" id="MBU8873862.1"/>
    </source>
</evidence>
<comment type="subcellular location">
    <subcellularLocation>
        <location evidence="1">Membrane</location>
        <topology evidence="1">Multi-pass membrane protein</topology>
    </subcellularLocation>
</comment>
<organism evidence="7 8">
    <name type="scientific">Reyranella humidisoli</name>
    <dbReference type="NCBI Taxonomy" id="2849149"/>
    <lineage>
        <taxon>Bacteria</taxon>
        <taxon>Pseudomonadati</taxon>
        <taxon>Pseudomonadota</taxon>
        <taxon>Alphaproteobacteria</taxon>
        <taxon>Hyphomicrobiales</taxon>
        <taxon>Reyranellaceae</taxon>
        <taxon>Reyranella</taxon>
    </lineage>
</organism>
<dbReference type="Proteomes" id="UP000727907">
    <property type="component" value="Unassembled WGS sequence"/>
</dbReference>
<dbReference type="RefSeq" id="WP_216958418.1">
    <property type="nucleotide sequence ID" value="NZ_JAHOPB010000001.1"/>
</dbReference>
<feature type="transmembrane region" description="Helical" evidence="5">
    <location>
        <begin position="45"/>
        <end position="63"/>
    </location>
</feature>
<dbReference type="EMBL" id="JAHOPB010000001">
    <property type="protein sequence ID" value="MBU8873862.1"/>
    <property type="molecule type" value="Genomic_DNA"/>
</dbReference>
<dbReference type="PANTHER" id="PTHR30485:SF2">
    <property type="entry name" value="BLL0597 PROTEIN"/>
    <property type="match status" value="1"/>
</dbReference>
<evidence type="ECO:0000256" key="1">
    <source>
        <dbReference type="ARBA" id="ARBA00004141"/>
    </source>
</evidence>
<dbReference type="InterPro" id="IPR011577">
    <property type="entry name" value="Cyt_b561_bac/Ni-Hgenase"/>
</dbReference>
<protein>
    <submittedName>
        <fullName evidence="7">Cytochrome b/b6 domain-containing protein</fullName>
    </submittedName>
</protein>
<evidence type="ECO:0000256" key="2">
    <source>
        <dbReference type="ARBA" id="ARBA00022692"/>
    </source>
</evidence>
<keyword evidence="3 5" id="KW-1133">Transmembrane helix</keyword>
<keyword evidence="2 5" id="KW-0812">Transmembrane</keyword>
<dbReference type="InterPro" id="IPR051542">
    <property type="entry name" value="Hydrogenase_cytochrome"/>
</dbReference>
<comment type="caution">
    <text evidence="7">The sequence shown here is derived from an EMBL/GenBank/DDBJ whole genome shotgun (WGS) entry which is preliminary data.</text>
</comment>
<name>A0ABS6IGZ7_9HYPH</name>
<dbReference type="PANTHER" id="PTHR30485">
    <property type="entry name" value="NI/FE-HYDROGENASE 1 B-TYPE CYTOCHROME SUBUNIT"/>
    <property type="match status" value="1"/>
</dbReference>
<reference evidence="7 8" key="1">
    <citation type="submission" date="2021-06" db="EMBL/GenBank/DDBJ databases">
        <authorList>
            <person name="Lee D.H."/>
        </authorList>
    </citation>
    <scope>NUCLEOTIDE SEQUENCE [LARGE SCALE GENOMIC DNA]</scope>
    <source>
        <strain evidence="7 8">MMS21-HV4-11</strain>
    </source>
</reference>
<feature type="transmembrane region" description="Helical" evidence="5">
    <location>
        <begin position="153"/>
        <end position="175"/>
    </location>
</feature>
<dbReference type="Pfam" id="PF01292">
    <property type="entry name" value="Ni_hydr_CYTB"/>
    <property type="match status" value="1"/>
</dbReference>
<proteinExistence type="predicted"/>